<organism evidence="1 2">
    <name type="scientific">Paenibacillus macquariensis</name>
    <dbReference type="NCBI Taxonomy" id="948756"/>
    <lineage>
        <taxon>Bacteria</taxon>
        <taxon>Bacillati</taxon>
        <taxon>Bacillota</taxon>
        <taxon>Bacilli</taxon>
        <taxon>Bacillales</taxon>
        <taxon>Paenibacillaceae</taxon>
        <taxon>Paenibacillus</taxon>
    </lineage>
</organism>
<accession>A0ABY1KF09</accession>
<protein>
    <recommendedName>
        <fullName evidence="3">NAD(FAD)-utilizing dehydrogenase</fullName>
    </recommendedName>
</protein>
<sequence>MYDITVIGSGVSSFFLAYTLSQSNQKILILEKGKSLEERNCPLDRGGICNCNVCEKYFGFAGLGKSEGKFNYTSDFGGELEQKVGRENLLQLMDEVDEILCRFGGDSVIKYSTANTELSKRAQLCNLQMLTTEVRHLGTSLSTKIFQQIYKVLSSKIDIQFEVDVQDIKKDNNSFTLITNQGNIQSQHVVFATGRSGTDWLKKQCSSLGVKQGKTRLDLGIRVEMAEQQLRLILEDTFETKLAYAHEDIISSTYCMNPKGRIIRKYQEGLVMPDGQNFREQEIGTSNLNFTLFTPTYFSTLKEANMYAHKVIGEINKGTDRIVVQRFGDLREGQSTTKENMYNNRIQPTLNAEFGDLTKEIPLLYIQILQGFINYLEKFIGEAIDEDTLLYGMDGKFYSPIIETDENFQTNIHGLYVIGDCSGVTHSLSQAAASGIFVGKYLASNFQF</sequence>
<dbReference type="PANTHER" id="PTHR43106">
    <property type="entry name" value="DEHYDROGENASE-RELATED"/>
    <property type="match status" value="1"/>
</dbReference>
<dbReference type="Proteomes" id="UP000186666">
    <property type="component" value="Unassembled WGS sequence"/>
</dbReference>
<proteinExistence type="predicted"/>
<dbReference type="PANTHER" id="PTHR43106:SF1">
    <property type="entry name" value="DEHYDROGENASE-RELATED"/>
    <property type="match status" value="1"/>
</dbReference>
<dbReference type="InterPro" id="IPR036188">
    <property type="entry name" value="FAD/NAD-bd_sf"/>
</dbReference>
<dbReference type="InterPro" id="IPR028348">
    <property type="entry name" value="FAD-binding_protein"/>
</dbReference>
<dbReference type="PRINTS" id="PR00368">
    <property type="entry name" value="FADPNR"/>
</dbReference>
<name>A0ABY1KF09_9BACL</name>
<evidence type="ECO:0000313" key="2">
    <source>
        <dbReference type="Proteomes" id="UP000186666"/>
    </source>
</evidence>
<dbReference type="RefSeq" id="WP_068592685.1">
    <property type="nucleotide sequence ID" value="NZ_FTNK01000058.1"/>
</dbReference>
<reference evidence="1 2" key="1">
    <citation type="submission" date="2017-01" db="EMBL/GenBank/DDBJ databases">
        <authorList>
            <person name="Varghese N."/>
            <person name="Submissions S."/>
        </authorList>
    </citation>
    <scope>NUCLEOTIDE SEQUENCE [LARGE SCALE GENOMIC DNA]</scope>
    <source>
        <strain evidence="1 2">ATCC 23464</strain>
    </source>
</reference>
<gene>
    <name evidence="1" type="ORF">SAMN05421578_1582</name>
</gene>
<evidence type="ECO:0008006" key="3">
    <source>
        <dbReference type="Google" id="ProtNLM"/>
    </source>
</evidence>
<dbReference type="PIRSF" id="PIRSF038984">
    <property type="entry name" value="FAD_binding_protein"/>
    <property type="match status" value="1"/>
</dbReference>
<keyword evidence="2" id="KW-1185">Reference proteome</keyword>
<comment type="caution">
    <text evidence="1">The sequence shown here is derived from an EMBL/GenBank/DDBJ whole genome shotgun (WGS) entry which is preliminary data.</text>
</comment>
<dbReference type="SUPFAM" id="SSF51905">
    <property type="entry name" value="FAD/NAD(P)-binding domain"/>
    <property type="match status" value="1"/>
</dbReference>
<dbReference type="EMBL" id="FTNK01000058">
    <property type="protein sequence ID" value="SIR74212.1"/>
    <property type="molecule type" value="Genomic_DNA"/>
</dbReference>
<dbReference type="Gene3D" id="3.50.50.60">
    <property type="entry name" value="FAD/NAD(P)-binding domain"/>
    <property type="match status" value="2"/>
</dbReference>
<evidence type="ECO:0000313" key="1">
    <source>
        <dbReference type="EMBL" id="SIR74212.1"/>
    </source>
</evidence>